<evidence type="ECO:0000313" key="3">
    <source>
        <dbReference type="Proteomes" id="UP000623301"/>
    </source>
</evidence>
<keyword evidence="1" id="KW-1133">Transmembrane helix</keyword>
<protein>
    <submittedName>
        <fullName evidence="2">Uncharacterized protein</fullName>
    </submittedName>
</protein>
<reference evidence="2 3" key="1">
    <citation type="submission" date="2020-12" db="EMBL/GenBank/DDBJ databases">
        <title>Aureibaculum luteum sp. nov. and Aureibaculum flavum sp. nov., novel members of the family Flavobacteriaceae isolated from Antarctic intertidal sediments.</title>
        <authorList>
            <person name="He X."/>
            <person name="Zhang X."/>
        </authorList>
    </citation>
    <scope>NUCLEOTIDE SEQUENCE [LARGE SCALE GENOMIC DNA]</scope>
    <source>
        <strain evidence="2 3">A20</strain>
    </source>
</reference>
<feature type="transmembrane region" description="Helical" evidence="1">
    <location>
        <begin position="208"/>
        <end position="230"/>
    </location>
</feature>
<comment type="caution">
    <text evidence="2">The sequence shown here is derived from an EMBL/GenBank/DDBJ whole genome shotgun (WGS) entry which is preliminary data.</text>
</comment>
<evidence type="ECO:0000256" key="1">
    <source>
        <dbReference type="SAM" id="Phobius"/>
    </source>
</evidence>
<keyword evidence="1" id="KW-0812">Transmembrane</keyword>
<name>A0ABS0WS62_9FLAO</name>
<gene>
    <name evidence="2" type="ORF">JBL43_11305</name>
</gene>
<dbReference type="Proteomes" id="UP000623301">
    <property type="component" value="Unassembled WGS sequence"/>
</dbReference>
<sequence length="267" mass="31183">MGHRTYLSIHTKSEDGEMLFEANNSLPFFWIGLMDNKQLDAIKPIWKKIEELSMLEDESLLDNYYKNEPEGACIKIDKASFIKNANRTLLFLEKYASESVPLFKDFVKYIRSKFAEPNQYLLLDIFEIANFSTLEEFTITIQTDINTIETQNLQAETYLMRYDLIAGGTGFSYSKEFEDIFPNYSKAKKDRRIPNFPSKKVVPTKKSLINNIIILLLTPFFTYIVYRGYIKDGFSFWVITIGFINLSFYVYTIINLIQISKALKLEK</sequence>
<keyword evidence="1" id="KW-0472">Membrane</keyword>
<accession>A0ABS0WS62</accession>
<proteinExistence type="predicted"/>
<dbReference type="RefSeq" id="WP_198841548.1">
    <property type="nucleotide sequence ID" value="NZ_JAEHFJ010000005.1"/>
</dbReference>
<feature type="transmembrane region" description="Helical" evidence="1">
    <location>
        <begin position="236"/>
        <end position="257"/>
    </location>
</feature>
<keyword evidence="3" id="KW-1185">Reference proteome</keyword>
<dbReference type="EMBL" id="JAEHFJ010000005">
    <property type="protein sequence ID" value="MBJ2174827.1"/>
    <property type="molecule type" value="Genomic_DNA"/>
</dbReference>
<evidence type="ECO:0000313" key="2">
    <source>
        <dbReference type="EMBL" id="MBJ2174827.1"/>
    </source>
</evidence>
<organism evidence="2 3">
    <name type="scientific">Aureibaculum flavum</name>
    <dbReference type="NCBI Taxonomy" id="2795986"/>
    <lineage>
        <taxon>Bacteria</taxon>
        <taxon>Pseudomonadati</taxon>
        <taxon>Bacteroidota</taxon>
        <taxon>Flavobacteriia</taxon>
        <taxon>Flavobacteriales</taxon>
        <taxon>Flavobacteriaceae</taxon>
        <taxon>Aureibaculum</taxon>
    </lineage>
</organism>